<dbReference type="Gene3D" id="3.30.160.390">
    <property type="entry name" value="Integrase, DNA-binding domain"/>
    <property type="match status" value="1"/>
</dbReference>
<feature type="domain" description="Core-binding (CB)" evidence="7">
    <location>
        <begin position="95"/>
        <end position="175"/>
    </location>
</feature>
<dbReference type="Pfam" id="PF13356">
    <property type="entry name" value="Arm-DNA-bind_3"/>
    <property type="match status" value="1"/>
</dbReference>
<keyword evidence="9" id="KW-1185">Reference proteome</keyword>
<dbReference type="GO" id="GO:0003677">
    <property type="term" value="F:DNA binding"/>
    <property type="evidence" value="ECO:0007669"/>
    <property type="project" value="UniProtKB-UniRule"/>
</dbReference>
<evidence type="ECO:0000256" key="4">
    <source>
        <dbReference type="ARBA" id="ARBA00023172"/>
    </source>
</evidence>
<dbReference type="Gene3D" id="1.10.443.10">
    <property type="entry name" value="Intergrase catalytic core"/>
    <property type="match status" value="1"/>
</dbReference>
<evidence type="ECO:0000313" key="8">
    <source>
        <dbReference type="EMBL" id="SDH27306.1"/>
    </source>
</evidence>
<gene>
    <name evidence="8" type="ORF">SAMN05421742_105185</name>
</gene>
<dbReference type="PROSITE" id="PS51900">
    <property type="entry name" value="CB"/>
    <property type="match status" value="1"/>
</dbReference>
<dbReference type="AlphaFoldDB" id="A0A1G8B2A4"/>
<sequence length="383" mass="42959">MPKLTKRYIDALAPTGRDQIIFDDELPRFGLRLKPSGAKSFVLRYRHEGRNRSFTIAPYGVMTPDEARKQARKVLADVERGLDPSGARRMDREAPTLKDLAADYLERHAIPNKRPASVQGDRSLLDRHILPALGHHKVRDISRRDLERLHLGLKGTPYQANRVLALLSKMFSLAEAWQWRADNPARGIPKFAEEKRDRWLNDAELDRLLTALDASPNRRAAMAIRLLVLTGARRGEVLAATWDQFDLERGVWTKPSAHTKQRTEHVPLSSEAMALLRDWRAEAGAESPYLFPGDTAGKPLQELKRAWGHICRDAGLEGVRLHDLRHTYASHLVSSGLSLAIVGRLLGHTQAQTTHRYAHLADGALRAATEVFAGKVGKNPKKS</sequence>
<evidence type="ECO:0000256" key="2">
    <source>
        <dbReference type="ARBA" id="ARBA00022908"/>
    </source>
</evidence>
<dbReference type="PANTHER" id="PTHR30629:SF2">
    <property type="entry name" value="PROPHAGE INTEGRASE INTS-RELATED"/>
    <property type="match status" value="1"/>
</dbReference>
<evidence type="ECO:0000313" key="9">
    <source>
        <dbReference type="Proteomes" id="UP000217076"/>
    </source>
</evidence>
<dbReference type="InterPro" id="IPR044068">
    <property type="entry name" value="CB"/>
</dbReference>
<protein>
    <submittedName>
        <fullName evidence="8">Site-specific recombinase XerD</fullName>
    </submittedName>
</protein>
<dbReference type="InterPro" id="IPR004107">
    <property type="entry name" value="Integrase_SAM-like_N"/>
</dbReference>
<keyword evidence="3 5" id="KW-0238">DNA-binding</keyword>
<dbReference type="RefSeq" id="WP_092619146.1">
    <property type="nucleotide sequence ID" value="NZ_FNCV01000005.1"/>
</dbReference>
<dbReference type="PANTHER" id="PTHR30629">
    <property type="entry name" value="PROPHAGE INTEGRASE"/>
    <property type="match status" value="1"/>
</dbReference>
<keyword evidence="2" id="KW-0229">DNA integration</keyword>
<name>A0A1G8B2A4_9PROT</name>
<dbReference type="InterPro" id="IPR010998">
    <property type="entry name" value="Integrase_recombinase_N"/>
</dbReference>
<evidence type="ECO:0000256" key="5">
    <source>
        <dbReference type="PROSITE-ProRule" id="PRU01248"/>
    </source>
</evidence>
<dbReference type="Proteomes" id="UP000217076">
    <property type="component" value="Unassembled WGS sequence"/>
</dbReference>
<dbReference type="InterPro" id="IPR013762">
    <property type="entry name" value="Integrase-like_cat_sf"/>
</dbReference>
<dbReference type="GO" id="GO:0015074">
    <property type="term" value="P:DNA integration"/>
    <property type="evidence" value="ECO:0007669"/>
    <property type="project" value="UniProtKB-KW"/>
</dbReference>
<keyword evidence="4" id="KW-0233">DNA recombination</keyword>
<dbReference type="InterPro" id="IPR025166">
    <property type="entry name" value="Integrase_DNA_bind_dom"/>
</dbReference>
<dbReference type="InterPro" id="IPR038488">
    <property type="entry name" value="Integrase_DNA-bd_sf"/>
</dbReference>
<evidence type="ECO:0000259" key="6">
    <source>
        <dbReference type="PROSITE" id="PS51898"/>
    </source>
</evidence>
<reference evidence="9" key="1">
    <citation type="submission" date="2016-10" db="EMBL/GenBank/DDBJ databases">
        <authorList>
            <person name="Varghese N."/>
            <person name="Submissions S."/>
        </authorList>
    </citation>
    <scope>NUCLEOTIDE SEQUENCE [LARGE SCALE GENOMIC DNA]</scope>
    <source>
        <strain evidence="9">930I</strain>
    </source>
</reference>
<dbReference type="InterPro" id="IPR011010">
    <property type="entry name" value="DNA_brk_join_enz"/>
</dbReference>
<comment type="similarity">
    <text evidence="1">Belongs to the 'phage' integrase family.</text>
</comment>
<dbReference type="Pfam" id="PF14659">
    <property type="entry name" value="Phage_int_SAM_3"/>
    <property type="match status" value="1"/>
</dbReference>
<dbReference type="GO" id="GO:0006310">
    <property type="term" value="P:DNA recombination"/>
    <property type="evidence" value="ECO:0007669"/>
    <property type="project" value="UniProtKB-KW"/>
</dbReference>
<evidence type="ECO:0000259" key="7">
    <source>
        <dbReference type="PROSITE" id="PS51900"/>
    </source>
</evidence>
<dbReference type="Gene3D" id="1.10.150.130">
    <property type="match status" value="1"/>
</dbReference>
<dbReference type="SUPFAM" id="SSF56349">
    <property type="entry name" value="DNA breaking-rejoining enzymes"/>
    <property type="match status" value="1"/>
</dbReference>
<dbReference type="STRING" id="83401.SAMN05421742_105185"/>
<dbReference type="InterPro" id="IPR002104">
    <property type="entry name" value="Integrase_catalytic"/>
</dbReference>
<dbReference type="EMBL" id="FNCV01000005">
    <property type="protein sequence ID" value="SDH27306.1"/>
    <property type="molecule type" value="Genomic_DNA"/>
</dbReference>
<dbReference type="CDD" id="cd00796">
    <property type="entry name" value="INT_Rci_Hp1_C"/>
    <property type="match status" value="1"/>
</dbReference>
<feature type="domain" description="Tyr recombinase" evidence="6">
    <location>
        <begin position="195"/>
        <end position="370"/>
    </location>
</feature>
<proteinExistence type="inferred from homology"/>
<organism evidence="8 9">
    <name type="scientific">Roseospirillum parvum</name>
    <dbReference type="NCBI Taxonomy" id="83401"/>
    <lineage>
        <taxon>Bacteria</taxon>
        <taxon>Pseudomonadati</taxon>
        <taxon>Pseudomonadota</taxon>
        <taxon>Alphaproteobacteria</taxon>
        <taxon>Rhodospirillales</taxon>
        <taxon>Rhodospirillaceae</taxon>
        <taxon>Roseospirillum</taxon>
    </lineage>
</organism>
<accession>A0A1G8B2A4</accession>
<dbReference type="PROSITE" id="PS51898">
    <property type="entry name" value="TYR_RECOMBINASE"/>
    <property type="match status" value="1"/>
</dbReference>
<evidence type="ECO:0000256" key="1">
    <source>
        <dbReference type="ARBA" id="ARBA00008857"/>
    </source>
</evidence>
<dbReference type="OrthoDB" id="7615137at2"/>
<dbReference type="InterPro" id="IPR050808">
    <property type="entry name" value="Phage_Integrase"/>
</dbReference>
<dbReference type="Pfam" id="PF00589">
    <property type="entry name" value="Phage_integrase"/>
    <property type="match status" value="1"/>
</dbReference>
<evidence type="ECO:0000256" key="3">
    <source>
        <dbReference type="ARBA" id="ARBA00023125"/>
    </source>
</evidence>